<organism evidence="8 9">
    <name type="scientific">Microbacterium galbum</name>
    <dbReference type="NCBI Taxonomy" id="3075994"/>
    <lineage>
        <taxon>Bacteria</taxon>
        <taxon>Bacillati</taxon>
        <taxon>Actinomycetota</taxon>
        <taxon>Actinomycetes</taxon>
        <taxon>Micrococcales</taxon>
        <taxon>Microbacteriaceae</taxon>
        <taxon>Microbacterium</taxon>
    </lineage>
</organism>
<dbReference type="InterPro" id="IPR019533">
    <property type="entry name" value="Peptidase_S26"/>
</dbReference>
<comment type="caution">
    <text evidence="8">The sequence shown here is derived from an EMBL/GenBank/DDBJ whole genome shotgun (WGS) entry which is preliminary data.</text>
</comment>
<keyword evidence="2 7" id="KW-0812">Transmembrane</keyword>
<evidence type="ECO:0000313" key="8">
    <source>
        <dbReference type="EMBL" id="MDU0368411.1"/>
    </source>
</evidence>
<evidence type="ECO:0000256" key="7">
    <source>
        <dbReference type="SAM" id="Phobius"/>
    </source>
</evidence>
<dbReference type="PANTHER" id="PTHR10806">
    <property type="entry name" value="SIGNAL PEPTIDASE COMPLEX CATALYTIC SUBUNIT SEC11"/>
    <property type="match status" value="1"/>
</dbReference>
<evidence type="ECO:0000256" key="3">
    <source>
        <dbReference type="ARBA" id="ARBA00022989"/>
    </source>
</evidence>
<dbReference type="EC" id="3.4.21.89" evidence="5"/>
<protein>
    <recommendedName>
        <fullName evidence="5">Signal peptidase I</fullName>
        <ecNumber evidence="5">3.4.21.89</ecNumber>
    </recommendedName>
</protein>
<dbReference type="RefSeq" id="WP_315995579.1">
    <property type="nucleotide sequence ID" value="NZ_JAWDIS010000003.1"/>
</dbReference>
<dbReference type="NCBIfam" id="TIGR02228">
    <property type="entry name" value="sigpep_I_arch"/>
    <property type="match status" value="1"/>
</dbReference>
<evidence type="ECO:0000256" key="1">
    <source>
        <dbReference type="ARBA" id="ARBA00004370"/>
    </source>
</evidence>
<dbReference type="CDD" id="cd06530">
    <property type="entry name" value="S26_SPase_I"/>
    <property type="match status" value="1"/>
</dbReference>
<dbReference type="InterPro" id="IPR001733">
    <property type="entry name" value="Peptidase_S26B"/>
</dbReference>
<keyword evidence="9" id="KW-1185">Reference proteome</keyword>
<evidence type="ECO:0000256" key="5">
    <source>
        <dbReference type="NCBIfam" id="TIGR02228"/>
    </source>
</evidence>
<dbReference type="SUPFAM" id="SSF51306">
    <property type="entry name" value="LexA/Signal peptidase"/>
    <property type="match status" value="1"/>
</dbReference>
<dbReference type="Proteomes" id="UP001263371">
    <property type="component" value="Unassembled WGS sequence"/>
</dbReference>
<sequence>MSVNVGLRRDRRSAPPSPGRMARARGILSTVLLIAVSAFALLTVVVPAVLGAQTYTVLTGSMNPGMPPGSLIAVRPTPFDAVRVGDVVTYQIRSGEPAVVTHRVVGTISSTSGDRLLITRGDANDLDDPPVQREQLRGTVVLALPLLGYPSAVFGGQERGAAIAVVGVAVIAWGAVIFALDLRRPRRRSRTPMVVVAAILAASCSVAVPAPARADTVGSSPARLLVSDDGEHFVADGSIRLFAPDGPLVPGTSSVATLWIRNGSADPARAGLRLETTDDGDPASRALADALRLVVASVPVPPGGAWVSEIIPAGRTVRLDMALRLDAEAQNDSRRGRATVTPVVQLTQATAGAVLPGRPTSAELPRTGAPAAPVGLVIVATAALIAGAAAGRRRGAEGR</sequence>
<dbReference type="GO" id="GO:0009003">
    <property type="term" value="F:signal peptidase activity"/>
    <property type="evidence" value="ECO:0007669"/>
    <property type="project" value="UniProtKB-EC"/>
</dbReference>
<keyword evidence="3 7" id="KW-1133">Transmembrane helix</keyword>
<evidence type="ECO:0000256" key="6">
    <source>
        <dbReference type="SAM" id="MobiDB-lite"/>
    </source>
</evidence>
<gene>
    <name evidence="8" type="ORF">RWH45_14420</name>
</gene>
<feature type="transmembrane region" description="Helical" evidence="7">
    <location>
        <begin position="192"/>
        <end position="212"/>
    </location>
</feature>
<feature type="transmembrane region" description="Helical" evidence="7">
    <location>
        <begin position="371"/>
        <end position="391"/>
    </location>
</feature>
<evidence type="ECO:0000256" key="2">
    <source>
        <dbReference type="ARBA" id="ARBA00022692"/>
    </source>
</evidence>
<comment type="subcellular location">
    <subcellularLocation>
        <location evidence="1">Membrane</location>
    </subcellularLocation>
</comment>
<reference evidence="8 9" key="1">
    <citation type="submission" date="2023-09" db="EMBL/GenBank/DDBJ databases">
        <title>Microbacterium fusihabitans sp. nov., Microbacterium phycihabitans sp. nov., and Microbacterium cervinum sp. nov., isolated from dried seaweeds of beach.</title>
        <authorList>
            <person name="Lee S.D."/>
        </authorList>
    </citation>
    <scope>NUCLEOTIDE SEQUENCE [LARGE SCALE GENOMIC DNA]</scope>
    <source>
        <strain evidence="8 9">KSW4-17</strain>
    </source>
</reference>
<evidence type="ECO:0000256" key="4">
    <source>
        <dbReference type="ARBA" id="ARBA00023136"/>
    </source>
</evidence>
<proteinExistence type="predicted"/>
<name>A0ABU3TAK8_9MICO</name>
<dbReference type="EMBL" id="JAWDIS010000003">
    <property type="protein sequence ID" value="MDU0368411.1"/>
    <property type="molecule type" value="Genomic_DNA"/>
</dbReference>
<dbReference type="PANTHER" id="PTHR10806:SF6">
    <property type="entry name" value="SIGNAL PEPTIDASE COMPLEX CATALYTIC SUBUNIT SEC11"/>
    <property type="match status" value="1"/>
</dbReference>
<feature type="transmembrane region" description="Helical" evidence="7">
    <location>
        <begin position="160"/>
        <end position="180"/>
    </location>
</feature>
<feature type="region of interest" description="Disordered" evidence="6">
    <location>
        <begin position="1"/>
        <end position="21"/>
    </location>
</feature>
<dbReference type="InterPro" id="IPR036286">
    <property type="entry name" value="LexA/Signal_pep-like_sf"/>
</dbReference>
<evidence type="ECO:0000313" key="9">
    <source>
        <dbReference type="Proteomes" id="UP001263371"/>
    </source>
</evidence>
<accession>A0ABU3TAK8</accession>
<keyword evidence="8" id="KW-0378">Hydrolase</keyword>
<keyword evidence="4 7" id="KW-0472">Membrane</keyword>